<keyword evidence="5 8" id="KW-0378">Hydrolase</keyword>
<evidence type="ECO:0000256" key="8">
    <source>
        <dbReference type="PIRNR" id="PIRNR016302"/>
    </source>
</evidence>
<name>A0A9W8NJ33_9PEZI</name>
<dbReference type="PANTHER" id="PTHR12145:SF36">
    <property type="entry name" value="MANNAN ENDO-1,6-ALPHA-MANNOSIDASE DCW1"/>
    <property type="match status" value="1"/>
</dbReference>
<feature type="compositionally biased region" description="Low complexity" evidence="9">
    <location>
        <begin position="401"/>
        <end position="437"/>
    </location>
</feature>
<dbReference type="Proteomes" id="UP001148614">
    <property type="component" value="Unassembled WGS sequence"/>
</dbReference>
<evidence type="ECO:0000256" key="2">
    <source>
        <dbReference type="ARBA" id="ARBA00009699"/>
    </source>
</evidence>
<dbReference type="InterPro" id="IPR005198">
    <property type="entry name" value="Glyco_hydro_76"/>
</dbReference>
<comment type="similarity">
    <text evidence="2 8">Belongs to the glycosyl hydrolase 76 family.</text>
</comment>
<evidence type="ECO:0000256" key="10">
    <source>
        <dbReference type="SAM" id="SignalP"/>
    </source>
</evidence>
<dbReference type="SUPFAM" id="SSF48208">
    <property type="entry name" value="Six-hairpin glycosidases"/>
    <property type="match status" value="1"/>
</dbReference>
<dbReference type="EC" id="3.2.1.101" evidence="3 8"/>
<accession>A0A9W8NJ33</accession>
<dbReference type="AlphaFoldDB" id="A0A9W8NJ33"/>
<evidence type="ECO:0000256" key="4">
    <source>
        <dbReference type="ARBA" id="ARBA00022729"/>
    </source>
</evidence>
<dbReference type="GO" id="GO:0009272">
    <property type="term" value="P:fungal-type cell wall biogenesis"/>
    <property type="evidence" value="ECO:0007669"/>
    <property type="project" value="TreeGrafter"/>
</dbReference>
<reference evidence="11" key="1">
    <citation type="submission" date="2022-07" db="EMBL/GenBank/DDBJ databases">
        <title>Genome Sequence of Xylaria arbuscula.</title>
        <authorList>
            <person name="Buettner E."/>
        </authorList>
    </citation>
    <scope>NUCLEOTIDE SEQUENCE</scope>
    <source>
        <strain evidence="11">VT107</strain>
    </source>
</reference>
<comment type="caution">
    <text evidence="11">The sequence shown here is derived from an EMBL/GenBank/DDBJ whole genome shotgun (WGS) entry which is preliminary data.</text>
</comment>
<keyword evidence="7 8" id="KW-0326">Glycosidase</keyword>
<keyword evidence="4 10" id="KW-0732">Signal</keyword>
<sequence>MARFSSTTLARFLLSASGAIAALTADVEDAASIKKAAAVVAKDLMSYYTGEIPGILPGPPPDGDYYWWTGGALWTAMLDYRSRTSDTQYDDTIKEALLFQRSENNDYLPANWSASAANDDQAIWGLAAMLAAETGFTAPGEDDLKSWSTLAQNVFEEQSSDSRRVAKGDCKGGLRWQIYLTNNGYNYVATSANAAFANLAARLAVWNGDSGTSAVWVQDTFQFLEDADFIDSDFNVFDGATVPDCDAINKVQSSYTAALLLESAAVMYNSSNSDDQDEWQARVDGLLQRTIDVFFPDGVATEVSCESHACNTDMAFFKSFLHRGLAATMKAAPHTESRILPILKTSAKAAVSSCVNGDNGRMCGLLWSGDSNADDEVNAGSQMSVLSALLSLLPEGQVVNSSDSASGSSTGSNATSSSTTISTPTGTSSGQSTASTTPDKDNLGAHAGVSSIALLAALLLSFALN</sequence>
<feature type="region of interest" description="Disordered" evidence="9">
    <location>
        <begin position="401"/>
        <end position="440"/>
    </location>
</feature>
<evidence type="ECO:0000256" key="6">
    <source>
        <dbReference type="ARBA" id="ARBA00023180"/>
    </source>
</evidence>
<gene>
    <name evidence="11" type="ORF">NPX13_g2500</name>
</gene>
<evidence type="ECO:0000256" key="7">
    <source>
        <dbReference type="ARBA" id="ARBA00023295"/>
    </source>
</evidence>
<dbReference type="Pfam" id="PF03663">
    <property type="entry name" value="Glyco_hydro_76"/>
    <property type="match status" value="1"/>
</dbReference>
<comment type="catalytic activity">
    <reaction evidence="1 8">
        <text>Random hydrolysis of (1-&gt;6)-alpha-D-mannosidic linkages in unbranched (1-&gt;6)-mannans.</text>
        <dbReference type="EC" id="3.2.1.101"/>
    </reaction>
</comment>
<dbReference type="EMBL" id="JANPWZ010000264">
    <property type="protein sequence ID" value="KAJ3578071.1"/>
    <property type="molecule type" value="Genomic_DNA"/>
</dbReference>
<feature type="signal peptide" evidence="10">
    <location>
        <begin position="1"/>
        <end position="21"/>
    </location>
</feature>
<proteinExistence type="inferred from homology"/>
<dbReference type="GO" id="GO:0008496">
    <property type="term" value="F:mannan endo-1,6-alpha-mannosidase activity"/>
    <property type="evidence" value="ECO:0007669"/>
    <property type="project" value="UniProtKB-UniRule"/>
</dbReference>
<evidence type="ECO:0000256" key="5">
    <source>
        <dbReference type="ARBA" id="ARBA00022801"/>
    </source>
</evidence>
<evidence type="ECO:0000313" key="11">
    <source>
        <dbReference type="EMBL" id="KAJ3578071.1"/>
    </source>
</evidence>
<keyword evidence="6" id="KW-0325">Glycoprotein</keyword>
<dbReference type="InterPro" id="IPR008928">
    <property type="entry name" value="6-hairpin_glycosidase_sf"/>
</dbReference>
<dbReference type="PANTHER" id="PTHR12145">
    <property type="entry name" value="MANNAN ENDO-1,6-ALPHA-MANNOSIDASE DCW1"/>
    <property type="match status" value="1"/>
</dbReference>
<evidence type="ECO:0000256" key="3">
    <source>
        <dbReference type="ARBA" id="ARBA00012350"/>
    </source>
</evidence>
<evidence type="ECO:0000313" key="12">
    <source>
        <dbReference type="Proteomes" id="UP001148614"/>
    </source>
</evidence>
<organism evidence="11 12">
    <name type="scientific">Xylaria arbuscula</name>
    <dbReference type="NCBI Taxonomy" id="114810"/>
    <lineage>
        <taxon>Eukaryota</taxon>
        <taxon>Fungi</taxon>
        <taxon>Dikarya</taxon>
        <taxon>Ascomycota</taxon>
        <taxon>Pezizomycotina</taxon>
        <taxon>Sordariomycetes</taxon>
        <taxon>Xylariomycetidae</taxon>
        <taxon>Xylariales</taxon>
        <taxon>Xylariaceae</taxon>
        <taxon>Xylaria</taxon>
    </lineage>
</organism>
<dbReference type="VEuPathDB" id="FungiDB:F4678DRAFT_413452"/>
<feature type="chain" id="PRO_5040865489" description="Mannan endo-1,6-alpha-mannosidase" evidence="10">
    <location>
        <begin position="22"/>
        <end position="465"/>
    </location>
</feature>
<evidence type="ECO:0000256" key="9">
    <source>
        <dbReference type="SAM" id="MobiDB-lite"/>
    </source>
</evidence>
<dbReference type="PIRSF" id="PIRSF016302">
    <property type="entry name" value="Man_a_manosd"/>
    <property type="match status" value="1"/>
</dbReference>
<evidence type="ECO:0000256" key="1">
    <source>
        <dbReference type="ARBA" id="ARBA00001452"/>
    </source>
</evidence>
<dbReference type="GO" id="GO:0016052">
    <property type="term" value="P:carbohydrate catabolic process"/>
    <property type="evidence" value="ECO:0007669"/>
    <property type="project" value="InterPro"/>
</dbReference>
<protein>
    <recommendedName>
        <fullName evidence="3 8">Mannan endo-1,6-alpha-mannosidase</fullName>
        <ecNumber evidence="3 8">3.2.1.101</ecNumber>
    </recommendedName>
</protein>
<dbReference type="Gene3D" id="1.50.10.20">
    <property type="match status" value="1"/>
</dbReference>
<dbReference type="InterPro" id="IPR014480">
    <property type="entry name" value="Mannan-1_6-alpha_mannosidase"/>
</dbReference>
<keyword evidence="12" id="KW-1185">Reference proteome</keyword>